<gene>
    <name evidence="3" type="ORF">PFISCL1PPCAC_11212</name>
</gene>
<sequence length="460" mass="50399">RMSAVAVLLLLFVQSSYTLVDFSHSTLYDAYDFVGKDEVLIAKCNFGCRIYVSTAGTYGPSDDGFDPFNKNLLIVDNVAQKNYSIAEVAPVKNTQTKQKVPLEFKNPSSISVVNMNGKDDKPNNIVVYVVDLATASGIKDYEIYDVNDVMYPRGVIITTNSIVVTVMGTEPFSIVAQPDVQPNSATTRMVGFDNVLDTNPDGCMYNYQTPASTTFPGFNVFFPGPIGSVAFAKKGQVKLTIDWAIDGAPDLKSSGCVASAGYSACIRPGIGPLQTFIMPQNDVPNFFVLLSNTDNYAVSMEVLPNLADGHKITIDALNPSKTYFVKSTTPQNFYFPSTNNIYIDSTRGLSGTEGYLVRYTTTLIPKPATTTMTAIEASTTMESSTTQRVTAPTTSDVSGVMEWISWTSAYILVLFPLLNPIIFFICTKEYRNWILNYIFHNSRVSAVAKIEFSIGPSRSK</sequence>
<protein>
    <submittedName>
        <fullName evidence="3">Uncharacterized protein</fullName>
    </submittedName>
</protein>
<keyword evidence="2" id="KW-0732">Signal</keyword>
<reference evidence="3" key="1">
    <citation type="submission" date="2023-10" db="EMBL/GenBank/DDBJ databases">
        <title>Genome assembly of Pristionchus species.</title>
        <authorList>
            <person name="Yoshida K."/>
            <person name="Sommer R.J."/>
        </authorList>
    </citation>
    <scope>NUCLEOTIDE SEQUENCE</scope>
    <source>
        <strain evidence="3">RS5133</strain>
    </source>
</reference>
<dbReference type="AlphaFoldDB" id="A0AAV5VMK7"/>
<dbReference type="EMBL" id="BTSY01000003">
    <property type="protein sequence ID" value="GMT19915.1"/>
    <property type="molecule type" value="Genomic_DNA"/>
</dbReference>
<evidence type="ECO:0000313" key="4">
    <source>
        <dbReference type="Proteomes" id="UP001432322"/>
    </source>
</evidence>
<proteinExistence type="predicted"/>
<keyword evidence="4" id="KW-1185">Reference proteome</keyword>
<feature type="chain" id="PRO_5043562944" evidence="2">
    <location>
        <begin position="19"/>
        <end position="460"/>
    </location>
</feature>
<name>A0AAV5VMK7_9BILA</name>
<feature type="non-terminal residue" evidence="3">
    <location>
        <position position="460"/>
    </location>
</feature>
<keyword evidence="1" id="KW-0812">Transmembrane</keyword>
<evidence type="ECO:0000313" key="3">
    <source>
        <dbReference type="EMBL" id="GMT19915.1"/>
    </source>
</evidence>
<feature type="non-terminal residue" evidence="3">
    <location>
        <position position="1"/>
    </location>
</feature>
<organism evidence="3 4">
    <name type="scientific">Pristionchus fissidentatus</name>
    <dbReference type="NCBI Taxonomy" id="1538716"/>
    <lineage>
        <taxon>Eukaryota</taxon>
        <taxon>Metazoa</taxon>
        <taxon>Ecdysozoa</taxon>
        <taxon>Nematoda</taxon>
        <taxon>Chromadorea</taxon>
        <taxon>Rhabditida</taxon>
        <taxon>Rhabditina</taxon>
        <taxon>Diplogasteromorpha</taxon>
        <taxon>Diplogasteroidea</taxon>
        <taxon>Neodiplogasteridae</taxon>
        <taxon>Pristionchus</taxon>
    </lineage>
</organism>
<comment type="caution">
    <text evidence="3">The sequence shown here is derived from an EMBL/GenBank/DDBJ whole genome shotgun (WGS) entry which is preliminary data.</text>
</comment>
<feature type="transmembrane region" description="Helical" evidence="1">
    <location>
        <begin position="403"/>
        <end position="426"/>
    </location>
</feature>
<keyword evidence="1" id="KW-0472">Membrane</keyword>
<dbReference type="Proteomes" id="UP001432322">
    <property type="component" value="Unassembled WGS sequence"/>
</dbReference>
<evidence type="ECO:0000256" key="1">
    <source>
        <dbReference type="SAM" id="Phobius"/>
    </source>
</evidence>
<feature type="signal peptide" evidence="2">
    <location>
        <begin position="1"/>
        <end position="18"/>
    </location>
</feature>
<keyword evidence="1" id="KW-1133">Transmembrane helix</keyword>
<accession>A0AAV5VMK7</accession>
<evidence type="ECO:0000256" key="2">
    <source>
        <dbReference type="SAM" id="SignalP"/>
    </source>
</evidence>